<evidence type="ECO:0000313" key="3">
    <source>
        <dbReference type="EMBL" id="TIC24121.1"/>
    </source>
</evidence>
<evidence type="ECO:0000313" key="4">
    <source>
        <dbReference type="EMBL" id="TIC60893.1"/>
    </source>
</evidence>
<gene>
    <name evidence="4" type="ORF">E3Q01_04446</name>
    <name evidence="3" type="ORF">E3Q10_04153</name>
    <name evidence="2" type="ORF">E3Q22_04143</name>
</gene>
<proteinExistence type="predicted"/>
<dbReference type="EMBL" id="SPRO01000076">
    <property type="protein sequence ID" value="TIC24121.1"/>
    <property type="molecule type" value="Genomic_DNA"/>
</dbReference>
<feature type="region of interest" description="Disordered" evidence="1">
    <location>
        <begin position="158"/>
        <end position="178"/>
    </location>
</feature>
<comment type="caution">
    <text evidence="2">The sequence shown here is derived from an EMBL/GenBank/DDBJ whole genome shotgun (WGS) entry which is preliminary data.</text>
</comment>
<organism evidence="2 6">
    <name type="scientific">Wallemia mellicola</name>
    <dbReference type="NCBI Taxonomy" id="1708541"/>
    <lineage>
        <taxon>Eukaryota</taxon>
        <taxon>Fungi</taxon>
        <taxon>Dikarya</taxon>
        <taxon>Basidiomycota</taxon>
        <taxon>Wallemiomycotina</taxon>
        <taxon>Wallemiomycetes</taxon>
        <taxon>Wallemiales</taxon>
        <taxon>Wallemiaceae</taxon>
        <taxon>Wallemia</taxon>
    </lineage>
</organism>
<dbReference type="AlphaFoldDB" id="A0A4T0QGL9"/>
<evidence type="ECO:0000313" key="5">
    <source>
        <dbReference type="Proteomes" id="UP000305647"/>
    </source>
</evidence>
<evidence type="ECO:0000313" key="7">
    <source>
        <dbReference type="Proteomes" id="UP000310708"/>
    </source>
</evidence>
<reference evidence="5 6" key="1">
    <citation type="submission" date="2019-03" db="EMBL/GenBank/DDBJ databases">
        <title>Sequencing 25 genomes of Wallemia mellicola.</title>
        <authorList>
            <person name="Gostincar C."/>
        </authorList>
    </citation>
    <scope>NUCLEOTIDE SEQUENCE [LARGE SCALE GENOMIC DNA]</scope>
    <source>
        <strain evidence="2 6">EXF-6152</strain>
        <strain evidence="4 7">EXF-757</strain>
        <strain evidence="3 5">EXF-8738</strain>
    </source>
</reference>
<dbReference type="Proteomes" id="UP000310685">
    <property type="component" value="Unassembled WGS sequence"/>
</dbReference>
<evidence type="ECO:0000256" key="1">
    <source>
        <dbReference type="SAM" id="MobiDB-lite"/>
    </source>
</evidence>
<dbReference type="EMBL" id="SPRX01000125">
    <property type="protein sequence ID" value="TIC60893.1"/>
    <property type="molecule type" value="Genomic_DNA"/>
</dbReference>
<name>A0A4T0QGL9_9BASI</name>
<evidence type="ECO:0000313" key="6">
    <source>
        <dbReference type="Proteomes" id="UP000310685"/>
    </source>
</evidence>
<protein>
    <submittedName>
        <fullName evidence="2">Uncharacterized protein</fullName>
    </submittedName>
</protein>
<dbReference type="Proteomes" id="UP000305647">
    <property type="component" value="Unassembled WGS sequence"/>
</dbReference>
<dbReference type="Proteomes" id="UP000310708">
    <property type="component" value="Unassembled WGS sequence"/>
</dbReference>
<feature type="compositionally biased region" description="Basic and acidic residues" evidence="1">
    <location>
        <begin position="161"/>
        <end position="174"/>
    </location>
</feature>
<evidence type="ECO:0000313" key="2">
    <source>
        <dbReference type="EMBL" id="TIB74646.1"/>
    </source>
</evidence>
<accession>A0A4T0QGL9</accession>
<sequence length="324" mass="37627">MTSTSSHTSKEVDITRQNSTPNILEESRDFFEISRTWEVLYKEFFNSKLKYGEDAKAFYRKLESLYNELQKYHYLNYIQTFGYDDLIEKVINYYNASLIFKPPIEEIPVNQTTPLEPVSKQDEEHNNNSEVDYTKAHDLLCRVGLKFCLYCSRNNNRRPHTHTDNEKDTRDIKPNRIGGRSTIYDQEQHYHNHTSTVPTQPVGGQFTQDLAVVSQLSKYTCTNRRDLLTNVRQLITPYIFLTTIGPVELTIMGTMELNLEYQGGIIKWVNTEVLHCSVIPSTLLGPNILQKYNLGLLFKPQHSGTFFDMDSGVALHKVRLHMEK</sequence>
<dbReference type="EMBL" id="SPRC01000071">
    <property type="protein sequence ID" value="TIB74646.1"/>
    <property type="molecule type" value="Genomic_DNA"/>
</dbReference>